<evidence type="ECO:0000313" key="2">
    <source>
        <dbReference type="EMBL" id="GBM69309.1"/>
    </source>
</evidence>
<organism evidence="2 3">
    <name type="scientific">Araneus ventricosus</name>
    <name type="common">Orbweaver spider</name>
    <name type="synonym">Epeira ventricosa</name>
    <dbReference type="NCBI Taxonomy" id="182803"/>
    <lineage>
        <taxon>Eukaryota</taxon>
        <taxon>Metazoa</taxon>
        <taxon>Ecdysozoa</taxon>
        <taxon>Arthropoda</taxon>
        <taxon>Chelicerata</taxon>
        <taxon>Arachnida</taxon>
        <taxon>Araneae</taxon>
        <taxon>Araneomorphae</taxon>
        <taxon>Entelegynae</taxon>
        <taxon>Araneoidea</taxon>
        <taxon>Araneidae</taxon>
        <taxon>Araneus</taxon>
    </lineage>
</organism>
<keyword evidence="3" id="KW-1185">Reference proteome</keyword>
<dbReference type="AlphaFoldDB" id="A0A4Y2HWC2"/>
<evidence type="ECO:0000313" key="3">
    <source>
        <dbReference type="Proteomes" id="UP000499080"/>
    </source>
</evidence>
<sequence length="141" mass="16102">MKSDFEPVTFHSETERLSPRSSDNQKCQQSSKISRSDFIKMKWGRIVGSRPQDRKVRNPIPPENRHSSARPSPRVRSPTENHEPAQDFQRGSSSPAPYMNYRRTIHAGYNGMAFTPWVTLQGEKTPDVHCPFHPGPPPPPR</sequence>
<accession>A0A4Y2HWC2</accession>
<evidence type="ECO:0000256" key="1">
    <source>
        <dbReference type="SAM" id="MobiDB-lite"/>
    </source>
</evidence>
<gene>
    <name evidence="2" type="ORF">AVEN_112652_1</name>
</gene>
<feature type="compositionally biased region" description="Polar residues" evidence="1">
    <location>
        <begin position="19"/>
        <end position="33"/>
    </location>
</feature>
<dbReference type="EMBL" id="BGPR01002189">
    <property type="protein sequence ID" value="GBM69309.1"/>
    <property type="molecule type" value="Genomic_DNA"/>
</dbReference>
<dbReference type="Proteomes" id="UP000499080">
    <property type="component" value="Unassembled WGS sequence"/>
</dbReference>
<reference evidence="2 3" key="1">
    <citation type="journal article" date="2019" name="Sci. Rep.">
        <title>Orb-weaving spider Araneus ventricosus genome elucidates the spidroin gene catalogue.</title>
        <authorList>
            <person name="Kono N."/>
            <person name="Nakamura H."/>
            <person name="Ohtoshi R."/>
            <person name="Moran D.A.P."/>
            <person name="Shinohara A."/>
            <person name="Yoshida Y."/>
            <person name="Fujiwara M."/>
            <person name="Mori M."/>
            <person name="Tomita M."/>
            <person name="Arakawa K."/>
        </authorList>
    </citation>
    <scope>NUCLEOTIDE SEQUENCE [LARGE SCALE GENOMIC DNA]</scope>
</reference>
<feature type="region of interest" description="Disordered" evidence="1">
    <location>
        <begin position="1"/>
        <end position="99"/>
    </location>
</feature>
<proteinExistence type="predicted"/>
<name>A0A4Y2HWC2_ARAVE</name>
<protein>
    <submittedName>
        <fullName evidence="2">Uncharacterized protein</fullName>
    </submittedName>
</protein>
<comment type="caution">
    <text evidence="2">The sequence shown here is derived from an EMBL/GenBank/DDBJ whole genome shotgun (WGS) entry which is preliminary data.</text>
</comment>